<dbReference type="RefSeq" id="WP_050351677.1">
    <property type="nucleotide sequence ID" value="NZ_CP073011.1"/>
</dbReference>
<reference evidence="11" key="1">
    <citation type="submission" date="2015-07" db="EMBL/GenBank/DDBJ databases">
        <title>Fjat-10053 dsm26.</title>
        <authorList>
            <person name="Liu B."/>
            <person name="Wang J."/>
            <person name="Zhu Y."/>
            <person name="Liu G."/>
            <person name="Chen Q."/>
            <person name="Chen Z."/>
            <person name="Lan J."/>
            <person name="Che J."/>
            <person name="Ge C."/>
            <person name="Shi H."/>
            <person name="Pan Z."/>
            <person name="Liu X."/>
        </authorList>
    </citation>
    <scope>NUCLEOTIDE SEQUENCE [LARGE SCALE GENOMIC DNA]</scope>
    <source>
        <strain evidence="11">DSM 26</strain>
    </source>
</reference>
<dbReference type="PANTHER" id="PTHR48111:SF2">
    <property type="entry name" value="RESPONSE REGULATOR SAER"/>
    <property type="match status" value="1"/>
</dbReference>
<evidence type="ECO:0000256" key="7">
    <source>
        <dbReference type="PROSITE-ProRule" id="PRU01091"/>
    </source>
</evidence>
<dbReference type="SMART" id="SM00448">
    <property type="entry name" value="REC"/>
    <property type="match status" value="1"/>
</dbReference>
<keyword evidence="11" id="KW-1185">Reference proteome</keyword>
<evidence type="ECO:0000313" key="11">
    <source>
        <dbReference type="Proteomes" id="UP000036780"/>
    </source>
</evidence>
<dbReference type="OrthoDB" id="9790442at2"/>
<sequence length="231" mass="26848">MNRKLLIAEDEADMRRLIRLHLQKKGYQIMEATDGEDAINQINTSVDLVLLDIMMPKWSGLEVCERIRQKVDCPIVFISAASDEMTRIKALSLGGDDFIAKPFSLEELTLKIEAIFNMQARFLDSYEKEKRKHIMVDELEVDLLSRQISYKNKPIPFTKKEYELLVLLLSSPKQVFTKEQIYDHISGIDGIGSLQSVVEHVKNIRHKLGEVNYKYDYLQTVWGIGYQWKNH</sequence>
<dbReference type="InterPro" id="IPR001867">
    <property type="entry name" value="OmpR/PhoB-type_DNA-bd"/>
</dbReference>
<dbReference type="FunFam" id="3.40.50.2300:FF:000001">
    <property type="entry name" value="DNA-binding response regulator PhoB"/>
    <property type="match status" value="1"/>
</dbReference>
<dbReference type="InterPro" id="IPR036388">
    <property type="entry name" value="WH-like_DNA-bd_sf"/>
</dbReference>
<keyword evidence="3" id="KW-0805">Transcription regulation</keyword>
<feature type="modified residue" description="4-aspartylphosphate" evidence="6">
    <location>
        <position position="52"/>
    </location>
</feature>
<dbReference type="GO" id="GO:0005829">
    <property type="term" value="C:cytosol"/>
    <property type="evidence" value="ECO:0007669"/>
    <property type="project" value="TreeGrafter"/>
</dbReference>
<dbReference type="GO" id="GO:0000156">
    <property type="term" value="F:phosphorelay response regulator activity"/>
    <property type="evidence" value="ECO:0007669"/>
    <property type="project" value="TreeGrafter"/>
</dbReference>
<dbReference type="PROSITE" id="PS50110">
    <property type="entry name" value="RESPONSE_REGULATORY"/>
    <property type="match status" value="1"/>
</dbReference>
<gene>
    <name evidence="10" type="ORF">AFK71_11540</name>
</gene>
<keyword evidence="1 6" id="KW-0597">Phosphoprotein</keyword>
<dbReference type="GO" id="GO:0006355">
    <property type="term" value="P:regulation of DNA-templated transcription"/>
    <property type="evidence" value="ECO:0007669"/>
    <property type="project" value="InterPro"/>
</dbReference>
<dbReference type="InterPro" id="IPR039420">
    <property type="entry name" value="WalR-like"/>
</dbReference>
<dbReference type="EMBL" id="LGTO01000007">
    <property type="protein sequence ID" value="KNE19170.1"/>
    <property type="molecule type" value="Genomic_DNA"/>
</dbReference>
<keyword evidence="2" id="KW-0902">Two-component regulatory system</keyword>
<dbReference type="CDD" id="cd00383">
    <property type="entry name" value="trans_reg_C"/>
    <property type="match status" value="1"/>
</dbReference>
<dbReference type="Pfam" id="PF00486">
    <property type="entry name" value="Trans_reg_C"/>
    <property type="match status" value="1"/>
</dbReference>
<dbReference type="Gene3D" id="1.10.10.10">
    <property type="entry name" value="Winged helix-like DNA-binding domain superfamily/Winged helix DNA-binding domain"/>
    <property type="match status" value="1"/>
</dbReference>
<evidence type="ECO:0000259" key="9">
    <source>
        <dbReference type="PROSITE" id="PS51755"/>
    </source>
</evidence>
<proteinExistence type="predicted"/>
<dbReference type="SMART" id="SM00862">
    <property type="entry name" value="Trans_reg_C"/>
    <property type="match status" value="1"/>
</dbReference>
<evidence type="ECO:0000256" key="3">
    <source>
        <dbReference type="ARBA" id="ARBA00023015"/>
    </source>
</evidence>
<evidence type="ECO:0000256" key="1">
    <source>
        <dbReference type="ARBA" id="ARBA00022553"/>
    </source>
</evidence>
<keyword evidence="4 7" id="KW-0238">DNA-binding</keyword>
<dbReference type="Gene3D" id="3.40.50.2300">
    <property type="match status" value="1"/>
</dbReference>
<dbReference type="GO" id="GO:0032993">
    <property type="term" value="C:protein-DNA complex"/>
    <property type="evidence" value="ECO:0007669"/>
    <property type="project" value="TreeGrafter"/>
</dbReference>
<dbReference type="CDD" id="cd17574">
    <property type="entry name" value="REC_OmpR"/>
    <property type="match status" value="1"/>
</dbReference>
<evidence type="ECO:0000256" key="2">
    <source>
        <dbReference type="ARBA" id="ARBA00023012"/>
    </source>
</evidence>
<dbReference type="Pfam" id="PF00072">
    <property type="entry name" value="Response_reg"/>
    <property type="match status" value="1"/>
</dbReference>
<organism evidence="10 11">
    <name type="scientific">Virgibacillus pantothenticus</name>
    <dbReference type="NCBI Taxonomy" id="1473"/>
    <lineage>
        <taxon>Bacteria</taxon>
        <taxon>Bacillati</taxon>
        <taxon>Bacillota</taxon>
        <taxon>Bacilli</taxon>
        <taxon>Bacillales</taxon>
        <taxon>Bacillaceae</taxon>
        <taxon>Virgibacillus</taxon>
    </lineage>
</organism>
<protein>
    <recommendedName>
        <fullName evidence="12">XRE family transcriptional regulator</fullName>
    </recommendedName>
</protein>
<evidence type="ECO:0000256" key="5">
    <source>
        <dbReference type="ARBA" id="ARBA00023163"/>
    </source>
</evidence>
<dbReference type="PATRIC" id="fig|1473.5.peg.848"/>
<keyword evidence="5" id="KW-0804">Transcription</keyword>
<dbReference type="AlphaFoldDB" id="A0A0L0QKK9"/>
<dbReference type="InterPro" id="IPR001789">
    <property type="entry name" value="Sig_transdc_resp-reg_receiver"/>
</dbReference>
<evidence type="ECO:0008006" key="12">
    <source>
        <dbReference type="Google" id="ProtNLM"/>
    </source>
</evidence>
<dbReference type="GeneID" id="66872212"/>
<feature type="domain" description="Response regulatory" evidence="8">
    <location>
        <begin position="4"/>
        <end position="116"/>
    </location>
</feature>
<evidence type="ECO:0000313" key="10">
    <source>
        <dbReference type="EMBL" id="KNE19170.1"/>
    </source>
</evidence>
<dbReference type="Proteomes" id="UP000036780">
    <property type="component" value="Unassembled WGS sequence"/>
</dbReference>
<dbReference type="GO" id="GO:0000976">
    <property type="term" value="F:transcription cis-regulatory region binding"/>
    <property type="evidence" value="ECO:0007669"/>
    <property type="project" value="TreeGrafter"/>
</dbReference>
<feature type="domain" description="OmpR/PhoB-type" evidence="9">
    <location>
        <begin position="131"/>
        <end position="230"/>
    </location>
</feature>
<evidence type="ECO:0000256" key="4">
    <source>
        <dbReference type="ARBA" id="ARBA00023125"/>
    </source>
</evidence>
<evidence type="ECO:0000256" key="6">
    <source>
        <dbReference type="PROSITE-ProRule" id="PRU00169"/>
    </source>
</evidence>
<dbReference type="PANTHER" id="PTHR48111">
    <property type="entry name" value="REGULATOR OF RPOS"/>
    <property type="match status" value="1"/>
</dbReference>
<dbReference type="InterPro" id="IPR011006">
    <property type="entry name" value="CheY-like_superfamily"/>
</dbReference>
<feature type="DNA-binding region" description="OmpR/PhoB-type" evidence="7">
    <location>
        <begin position="131"/>
        <end position="230"/>
    </location>
</feature>
<name>A0A0L0QKK9_VIRPA</name>
<dbReference type="SUPFAM" id="SSF52172">
    <property type="entry name" value="CheY-like"/>
    <property type="match status" value="1"/>
</dbReference>
<accession>A0A0L0QKK9</accession>
<comment type="caution">
    <text evidence="10">The sequence shown here is derived from an EMBL/GenBank/DDBJ whole genome shotgun (WGS) entry which is preliminary data.</text>
</comment>
<dbReference type="PROSITE" id="PS51755">
    <property type="entry name" value="OMPR_PHOB"/>
    <property type="match status" value="1"/>
</dbReference>
<evidence type="ECO:0000259" key="8">
    <source>
        <dbReference type="PROSITE" id="PS50110"/>
    </source>
</evidence>